<keyword evidence="2" id="KW-0378">Hydrolase</keyword>
<gene>
    <name evidence="3" type="ORF">CKO31_03315</name>
</gene>
<dbReference type="Proteomes" id="UP000748752">
    <property type="component" value="Unassembled WGS sequence"/>
</dbReference>
<dbReference type="PROSITE" id="PS01137">
    <property type="entry name" value="TATD_1"/>
    <property type="match status" value="1"/>
</dbReference>
<organism evidence="3 4">
    <name type="scientific">Thiohalocapsa halophila</name>
    <dbReference type="NCBI Taxonomy" id="69359"/>
    <lineage>
        <taxon>Bacteria</taxon>
        <taxon>Pseudomonadati</taxon>
        <taxon>Pseudomonadota</taxon>
        <taxon>Gammaproteobacteria</taxon>
        <taxon>Chromatiales</taxon>
        <taxon>Chromatiaceae</taxon>
        <taxon>Thiohalocapsa</taxon>
    </lineage>
</organism>
<dbReference type="InterPro" id="IPR018228">
    <property type="entry name" value="DNase_TatD-rel_CS"/>
</dbReference>
<dbReference type="PIRSF" id="PIRSF005902">
    <property type="entry name" value="DNase_TatD"/>
    <property type="match status" value="1"/>
</dbReference>
<name>A0ABS1CD31_9GAMM</name>
<dbReference type="PANTHER" id="PTHR46124">
    <property type="entry name" value="D-AMINOACYL-TRNA DEACYLASE"/>
    <property type="match status" value="1"/>
</dbReference>
<reference evidence="3 4" key="1">
    <citation type="journal article" date="2020" name="Microorganisms">
        <title>Osmotic Adaptation and Compatible Solute Biosynthesis of Phototrophic Bacteria as Revealed from Genome Analyses.</title>
        <authorList>
            <person name="Imhoff J.F."/>
            <person name="Rahn T."/>
            <person name="Kunzel S."/>
            <person name="Keller A."/>
            <person name="Neulinger S.C."/>
        </authorList>
    </citation>
    <scope>NUCLEOTIDE SEQUENCE [LARGE SCALE GENOMIC DNA]</scope>
    <source>
        <strain evidence="3 4">DSM 6210</strain>
    </source>
</reference>
<protein>
    <submittedName>
        <fullName evidence="3">DNAase</fullName>
    </submittedName>
</protein>
<evidence type="ECO:0000256" key="1">
    <source>
        <dbReference type="ARBA" id="ARBA00009275"/>
    </source>
</evidence>
<evidence type="ECO:0000313" key="4">
    <source>
        <dbReference type="Proteomes" id="UP000748752"/>
    </source>
</evidence>
<dbReference type="PROSITE" id="PS01090">
    <property type="entry name" value="TATD_2"/>
    <property type="match status" value="1"/>
</dbReference>
<dbReference type="InterPro" id="IPR001130">
    <property type="entry name" value="TatD-like"/>
</dbReference>
<dbReference type="SUPFAM" id="SSF51556">
    <property type="entry name" value="Metallo-dependent hydrolases"/>
    <property type="match status" value="1"/>
</dbReference>
<dbReference type="Gene3D" id="3.20.20.140">
    <property type="entry name" value="Metal-dependent hydrolases"/>
    <property type="match status" value="1"/>
</dbReference>
<dbReference type="PANTHER" id="PTHR46124:SF3">
    <property type="entry name" value="HYDROLASE"/>
    <property type="match status" value="1"/>
</dbReference>
<accession>A0ABS1CD31</accession>
<dbReference type="PROSITE" id="PS01091">
    <property type="entry name" value="TATD_3"/>
    <property type="match status" value="1"/>
</dbReference>
<dbReference type="CDD" id="cd01310">
    <property type="entry name" value="TatD_DNAse"/>
    <property type="match status" value="1"/>
</dbReference>
<comment type="similarity">
    <text evidence="1">Belongs to the metallo-dependent hydrolases superfamily. TatD-type hydrolase family.</text>
</comment>
<keyword evidence="4" id="KW-1185">Reference proteome</keyword>
<dbReference type="RefSeq" id="WP_200234080.1">
    <property type="nucleotide sequence ID" value="NZ_NRRV01000005.1"/>
</dbReference>
<comment type="caution">
    <text evidence="3">The sequence shown here is derived from an EMBL/GenBank/DDBJ whole genome shotgun (WGS) entry which is preliminary data.</text>
</comment>
<dbReference type="EMBL" id="NRRV01000005">
    <property type="protein sequence ID" value="MBK1629785.1"/>
    <property type="molecule type" value="Genomic_DNA"/>
</dbReference>
<evidence type="ECO:0000256" key="2">
    <source>
        <dbReference type="ARBA" id="ARBA00022801"/>
    </source>
</evidence>
<evidence type="ECO:0000313" key="3">
    <source>
        <dbReference type="EMBL" id="MBK1629785.1"/>
    </source>
</evidence>
<sequence>MHLIDTHCHLDVADFDADRDRVLAQCRVQGVGDIVVPAIERAGWPKLLALCAEHGELHPALGLHPVFMDRHGDADLPALEAALAEQPPLAVGEIGLDFALEQDAGARERQRELCAAQLAIAANAGLPVLLHVRKAHDTMLGLLRRAGVQGGIAHAFNGSLEQARAYLDLGFKLGFGGMLTFERSAKLRRLAAALPLDALVLETDAPDLTVASHRYQRNSPEYLPEVLTALAEVRQSEPAEVAAATTANARAVLALPAPAAA</sequence>
<dbReference type="InterPro" id="IPR032466">
    <property type="entry name" value="Metal_Hydrolase"/>
</dbReference>
<proteinExistence type="inferred from homology"/>
<dbReference type="Pfam" id="PF01026">
    <property type="entry name" value="TatD_DNase"/>
    <property type="match status" value="1"/>
</dbReference>